<dbReference type="EMBL" id="AP018907">
    <property type="protein sequence ID" value="BBF92501.1"/>
    <property type="molecule type" value="Genomic_DNA"/>
</dbReference>
<dbReference type="Pfam" id="PF00111">
    <property type="entry name" value="Fer2"/>
    <property type="match status" value="1"/>
</dbReference>
<dbReference type="InterPro" id="IPR001041">
    <property type="entry name" value="2Fe-2S_ferredoxin-type"/>
</dbReference>
<organism evidence="2 3">
    <name type="scientific">Blastochloris tepida</name>
    <dbReference type="NCBI Taxonomy" id="2233851"/>
    <lineage>
        <taxon>Bacteria</taxon>
        <taxon>Pseudomonadati</taxon>
        <taxon>Pseudomonadota</taxon>
        <taxon>Alphaproteobacteria</taxon>
        <taxon>Hyphomicrobiales</taxon>
        <taxon>Blastochloridaceae</taxon>
        <taxon>Blastochloris</taxon>
    </lineage>
</organism>
<dbReference type="InterPro" id="IPR006058">
    <property type="entry name" value="2Fe2S_fd_BS"/>
</dbReference>
<dbReference type="Proteomes" id="UP000266934">
    <property type="component" value="Chromosome"/>
</dbReference>
<keyword evidence="3" id="KW-1185">Reference proteome</keyword>
<dbReference type="Gene3D" id="3.10.20.30">
    <property type="match status" value="1"/>
</dbReference>
<evidence type="ECO:0000313" key="3">
    <source>
        <dbReference type="Proteomes" id="UP000266934"/>
    </source>
</evidence>
<evidence type="ECO:0000313" key="2">
    <source>
        <dbReference type="EMBL" id="BBF92501.1"/>
    </source>
</evidence>
<dbReference type="GO" id="GO:0051537">
    <property type="term" value="F:2 iron, 2 sulfur cluster binding"/>
    <property type="evidence" value="ECO:0007669"/>
    <property type="project" value="InterPro"/>
</dbReference>
<dbReference type="KEGG" id="blag:BLTE_11860"/>
<evidence type="ECO:0000259" key="1">
    <source>
        <dbReference type="PROSITE" id="PS51085"/>
    </source>
</evidence>
<dbReference type="SUPFAM" id="SSF54292">
    <property type="entry name" value="2Fe-2S ferredoxin-like"/>
    <property type="match status" value="1"/>
</dbReference>
<dbReference type="AlphaFoldDB" id="A0A348FYW8"/>
<name>A0A348FYW8_9HYPH</name>
<dbReference type="OrthoDB" id="9793027at2"/>
<proteinExistence type="predicted"/>
<accession>A0A348FYW8</accession>
<dbReference type="InterPro" id="IPR012675">
    <property type="entry name" value="Beta-grasp_dom_sf"/>
</dbReference>
<dbReference type="CDD" id="cd00207">
    <property type="entry name" value="fer2"/>
    <property type="match status" value="1"/>
</dbReference>
<feature type="domain" description="2Fe-2S ferredoxin-type" evidence="1">
    <location>
        <begin position="2"/>
        <end position="118"/>
    </location>
</feature>
<dbReference type="PROSITE" id="PS00197">
    <property type="entry name" value="2FE2S_FER_1"/>
    <property type="match status" value="1"/>
</dbReference>
<protein>
    <submittedName>
        <fullName evidence="2">Ferredoxin</fullName>
    </submittedName>
</protein>
<dbReference type="PROSITE" id="PS51085">
    <property type="entry name" value="2FE2S_FER_2"/>
    <property type="match status" value="1"/>
</dbReference>
<reference evidence="2 3" key="1">
    <citation type="submission" date="2018-08" db="EMBL/GenBank/DDBJ databases">
        <title>Complete genome sequencing of Blastochloris tepida GI.</title>
        <authorList>
            <person name="Tsukatani Y."/>
            <person name="Mori H."/>
        </authorList>
    </citation>
    <scope>NUCLEOTIDE SEQUENCE [LARGE SCALE GENOMIC DNA]</scope>
    <source>
        <strain evidence="2 3">GI</strain>
    </source>
</reference>
<sequence length="121" mass="13188">MPNVTFSSPRLHKDVTVYAVAGDRGTVLALAQKNSIPIPFDCQNGECASCLIEVVPLSDKTMGMDLTEKEKTVLKSLGKITPEEIARAENDDIPPRFRLACQMIVRDQDILVRFSGEPGGA</sequence>
<dbReference type="InterPro" id="IPR036010">
    <property type="entry name" value="2Fe-2S_ferredoxin-like_sf"/>
</dbReference>
<gene>
    <name evidence="2" type="ORF">BLTE_11860</name>
</gene>